<protein>
    <submittedName>
        <fullName evidence="1">Uncharacterized protein</fullName>
    </submittedName>
</protein>
<feature type="non-terminal residue" evidence="1">
    <location>
        <position position="120"/>
    </location>
</feature>
<comment type="caution">
    <text evidence="1">The sequence shown here is derived from an EMBL/GenBank/DDBJ whole genome shotgun (WGS) entry which is preliminary data.</text>
</comment>
<reference evidence="1 2" key="1">
    <citation type="submission" date="2018-03" db="EMBL/GenBank/DDBJ databases">
        <title>Cross-interface Injection: A General Nanoliter Liquid Handling Method Applied to Single Cells Genome Amplification Automated Nanoliter Liquid Handling Applied to Single Cell Multiple Displacement Amplification.</title>
        <authorList>
            <person name="Yun J."/>
            <person name="Xu P."/>
            <person name="Xu J."/>
            <person name="Dai X."/>
            <person name="Wang Y."/>
            <person name="Zheng X."/>
            <person name="Cao C."/>
            <person name="Yi Q."/>
            <person name="Zhu Y."/>
            <person name="Wang L."/>
            <person name="Dong Z."/>
            <person name="Huang Y."/>
            <person name="Huang L."/>
            <person name="Du W."/>
        </authorList>
    </citation>
    <scope>NUCLEOTIDE SEQUENCE [LARGE SCALE GENOMIC DNA]</scope>
    <source>
        <strain evidence="1 2">Z-E1-2</strain>
    </source>
</reference>
<accession>A0A2T4CM98</accession>
<sequence>MSQNANNNVTSQSVSENSVSFDSLPLDSYIPGSTNTFSWGLWAPESYTLTYNDEPLDNSRSFGYSYAPHVYYDAASAIAQAALYSEPARFEIVFSQVPSEANGILNVMKETSWIDVDFNA</sequence>
<proteinExistence type="predicted"/>
<organism evidence="1 2">
    <name type="scientific">Pseudidiomarina aestuarii</name>
    <dbReference type="NCBI Taxonomy" id="624146"/>
    <lineage>
        <taxon>Bacteria</taxon>
        <taxon>Pseudomonadati</taxon>
        <taxon>Pseudomonadota</taxon>
        <taxon>Gammaproteobacteria</taxon>
        <taxon>Alteromonadales</taxon>
        <taxon>Idiomarinaceae</taxon>
        <taxon>Pseudidiomarina</taxon>
    </lineage>
</organism>
<dbReference type="EMBL" id="PYVS01000070">
    <property type="protein sequence ID" value="PTB82674.1"/>
    <property type="molecule type" value="Genomic_DNA"/>
</dbReference>
<name>A0A2T4CM98_9GAMM</name>
<evidence type="ECO:0000313" key="1">
    <source>
        <dbReference type="EMBL" id="PTB82674.1"/>
    </source>
</evidence>
<evidence type="ECO:0000313" key="2">
    <source>
        <dbReference type="Proteomes" id="UP000243022"/>
    </source>
</evidence>
<dbReference type="AlphaFoldDB" id="A0A2T4CM98"/>
<gene>
    <name evidence="1" type="ORF">C9986_02395</name>
</gene>
<dbReference type="Proteomes" id="UP000243022">
    <property type="component" value="Unassembled WGS sequence"/>
</dbReference>